<protein>
    <submittedName>
        <fullName evidence="6">Arylsulfatase</fullName>
    </submittedName>
</protein>
<dbReference type="FunFam" id="3.30.1120.10:FF:000008">
    <property type="entry name" value="Arylsulfatase"/>
    <property type="match status" value="1"/>
</dbReference>
<dbReference type="SUPFAM" id="SSF53649">
    <property type="entry name" value="Alkaline phosphatase-like"/>
    <property type="match status" value="1"/>
</dbReference>
<dbReference type="InterPro" id="IPR050738">
    <property type="entry name" value="Sulfatase"/>
</dbReference>
<dbReference type="GO" id="GO:0004065">
    <property type="term" value="F:arylsulfatase activity"/>
    <property type="evidence" value="ECO:0007669"/>
    <property type="project" value="TreeGrafter"/>
</dbReference>
<dbReference type="CDD" id="cd16025">
    <property type="entry name" value="PAS_like"/>
    <property type="match status" value="1"/>
</dbReference>
<sequence>MPRTRPNIVLIMVDDMGYSDLGCYGGEIDTPHLDALAAAGVRMSQFYNTARCSPARASLLTGLHPHQTGIGVLVENDGPLGYPGTINNRCATMAEVLGAAGYTTAIRGKWHLTGSLHAPDGHWPTQRGFDSFWGIINGAASYYDPATLTCDTEPAGELPEDFYLTDELGRRAAEFVTEHSEASSDPFFLYLPFNAPHWPLHAPPEAIARTRGRYREGWDVLRERRYQRQIESGLIDGSWPLSERDADVVPWAETADTDWQEQRMEVYAAQVELMDAAVGTLVEALTRTGQLDDTVIMFLSDNGGCAEELPTGWVDELSHRPLHTPTRTRDGRRVRRGNDTTVTPGGPETFASYGKPWANLSNTPFREYKHWVHEGGIATPMIVHWPGGGLHRGTDHDPHQLPDVLATVLEITGADYPRDVLPLEGRSMLDSWRGTPTPEHPLYFEHEGNAAIRIGPWKLVRKYPGDWELYDLASDRTELTDLSAEHPDRVRDMSAQWQEWADRCDVLPREQVLRATGEGFGHVSDVQLSSWRS</sequence>
<dbReference type="Proteomes" id="UP000292385">
    <property type="component" value="Unassembled WGS sequence"/>
</dbReference>
<comment type="similarity">
    <text evidence="1">Belongs to the sulfatase family.</text>
</comment>
<dbReference type="Pfam" id="PF00884">
    <property type="entry name" value="Sulfatase"/>
    <property type="match status" value="1"/>
</dbReference>
<name>A0A4R0IBC2_9ACTN</name>
<dbReference type="InterPro" id="IPR000917">
    <property type="entry name" value="Sulfatase_N"/>
</dbReference>
<keyword evidence="2" id="KW-0378">Hydrolase</keyword>
<feature type="domain" description="Sulfatase N-terminal" evidence="4">
    <location>
        <begin position="6"/>
        <end position="413"/>
    </location>
</feature>
<feature type="region of interest" description="Disordered" evidence="3">
    <location>
        <begin position="317"/>
        <end position="350"/>
    </location>
</feature>
<evidence type="ECO:0000313" key="8">
    <source>
        <dbReference type="Proteomes" id="UP000294225"/>
    </source>
</evidence>
<evidence type="ECO:0000256" key="2">
    <source>
        <dbReference type="ARBA" id="ARBA00022801"/>
    </source>
</evidence>
<dbReference type="Proteomes" id="UP000294225">
    <property type="component" value="Unassembled WGS sequence"/>
</dbReference>
<dbReference type="PANTHER" id="PTHR42693:SF53">
    <property type="entry name" value="ENDO-4-O-SULFATASE"/>
    <property type="match status" value="1"/>
</dbReference>
<dbReference type="InterPro" id="IPR017850">
    <property type="entry name" value="Alkaline_phosphatase_core_sf"/>
</dbReference>
<dbReference type="Gene3D" id="3.40.720.10">
    <property type="entry name" value="Alkaline Phosphatase, subunit A"/>
    <property type="match status" value="1"/>
</dbReference>
<comment type="caution">
    <text evidence="6">The sequence shown here is derived from an EMBL/GenBank/DDBJ whole genome shotgun (WGS) entry which is preliminary data.</text>
</comment>
<organism evidence="6 8">
    <name type="scientific">Kribbella speibonae</name>
    <dbReference type="NCBI Taxonomy" id="1572660"/>
    <lineage>
        <taxon>Bacteria</taxon>
        <taxon>Bacillati</taxon>
        <taxon>Actinomycetota</taxon>
        <taxon>Actinomycetes</taxon>
        <taxon>Propionibacteriales</taxon>
        <taxon>Kribbellaceae</taxon>
        <taxon>Kribbella</taxon>
    </lineage>
</organism>
<dbReference type="AlphaFoldDB" id="A0A4R0IBC2"/>
<evidence type="ECO:0000313" key="7">
    <source>
        <dbReference type="Proteomes" id="UP000292385"/>
    </source>
</evidence>
<dbReference type="Gene3D" id="3.30.1120.10">
    <property type="match status" value="1"/>
</dbReference>
<evidence type="ECO:0000256" key="3">
    <source>
        <dbReference type="SAM" id="MobiDB-lite"/>
    </source>
</evidence>
<accession>A0A4R0IBC2</accession>
<keyword evidence="7" id="KW-1185">Reference proteome</keyword>
<evidence type="ECO:0000313" key="6">
    <source>
        <dbReference type="EMBL" id="TCC29669.1"/>
    </source>
</evidence>
<reference evidence="7 8" key="1">
    <citation type="submission" date="2019-02" db="EMBL/GenBank/DDBJ databases">
        <title>Kribbella capetownensis sp. nov. and Kribbella speibonae sp. nov., isolated from soil.</title>
        <authorList>
            <person name="Curtis S.M."/>
            <person name="Norton I."/>
            <person name="Everest G.J."/>
            <person name="Meyers P.R."/>
        </authorList>
    </citation>
    <scope>NUCLEOTIDE SEQUENCE [LARGE SCALE GENOMIC DNA]</scope>
    <source>
        <strain evidence="5 7">SK5</strain>
        <strain evidence="6 8">YM55</strain>
    </source>
</reference>
<dbReference type="EMBL" id="SJKC01000009">
    <property type="protein sequence ID" value="TCC29669.1"/>
    <property type="molecule type" value="Genomic_DNA"/>
</dbReference>
<gene>
    <name evidence="5" type="ORF">E0H58_09340</name>
    <name evidence="6" type="ORF">E0H92_42405</name>
</gene>
<dbReference type="RefSeq" id="WP_131460762.1">
    <property type="nucleotide sequence ID" value="NZ_SJJY01000001.1"/>
</dbReference>
<dbReference type="EMBL" id="SJJY01000001">
    <property type="protein sequence ID" value="TCC28107.1"/>
    <property type="molecule type" value="Genomic_DNA"/>
</dbReference>
<evidence type="ECO:0000313" key="5">
    <source>
        <dbReference type="EMBL" id="TCC28107.1"/>
    </source>
</evidence>
<proteinExistence type="inferred from homology"/>
<evidence type="ECO:0000259" key="4">
    <source>
        <dbReference type="Pfam" id="PF00884"/>
    </source>
</evidence>
<evidence type="ECO:0000256" key="1">
    <source>
        <dbReference type="ARBA" id="ARBA00008779"/>
    </source>
</evidence>
<dbReference type="PANTHER" id="PTHR42693">
    <property type="entry name" value="ARYLSULFATASE FAMILY MEMBER"/>
    <property type="match status" value="1"/>
</dbReference>